<dbReference type="SUPFAM" id="SSF53850">
    <property type="entry name" value="Periplasmic binding protein-like II"/>
    <property type="match status" value="1"/>
</dbReference>
<protein>
    <recommendedName>
        <fullName evidence="4">PBP domain-containing protein</fullName>
    </recommendedName>
</protein>
<proteinExistence type="predicted"/>
<evidence type="ECO:0000313" key="3">
    <source>
        <dbReference type="Proteomes" id="UP000180175"/>
    </source>
</evidence>
<keyword evidence="3" id="KW-1185">Reference proteome</keyword>
<reference evidence="2 3" key="2">
    <citation type="journal article" date="2017" name="Genome Announc.">
        <title>Draft Genome Sequences of Four Alkaliphilic Bacteria Belonging to the Anaerobacillus Genus.</title>
        <authorList>
            <person name="Bassil N.M."/>
            <person name="Lloyd J.R."/>
        </authorList>
    </citation>
    <scope>NUCLEOTIDE SEQUENCE [LARGE SCALE GENOMIC DNA]</scope>
    <source>
        <strain evidence="2 3">NB2006</strain>
    </source>
</reference>
<dbReference type="AlphaFoldDB" id="A0A1S2LB43"/>
<dbReference type="OrthoDB" id="9790048at2"/>
<dbReference type="Gene3D" id="3.40.190.10">
    <property type="entry name" value="Periplasmic binding protein-like II"/>
    <property type="match status" value="2"/>
</dbReference>
<dbReference type="Proteomes" id="UP000180175">
    <property type="component" value="Chromosome"/>
</dbReference>
<organism evidence="1 3">
    <name type="scientific">Anaerobacillus isosaccharinicus</name>
    <dbReference type="NCBI Taxonomy" id="1532552"/>
    <lineage>
        <taxon>Bacteria</taxon>
        <taxon>Bacillati</taxon>
        <taxon>Bacillota</taxon>
        <taxon>Bacilli</taxon>
        <taxon>Bacillales</taxon>
        <taxon>Bacillaceae</taxon>
        <taxon>Anaerobacillus</taxon>
    </lineage>
</organism>
<name>A0A1S2LB43_9BACI</name>
<dbReference type="KEGG" id="aia:AWH56_013165"/>
<dbReference type="EMBL" id="CP063356">
    <property type="protein sequence ID" value="QOY38392.1"/>
    <property type="molecule type" value="Genomic_DNA"/>
</dbReference>
<evidence type="ECO:0000313" key="2">
    <source>
        <dbReference type="EMBL" id="QOY38392.1"/>
    </source>
</evidence>
<gene>
    <name evidence="2" type="ORF">AWH56_013165</name>
    <name evidence="1" type="ORF">AWH56_17550</name>
</gene>
<evidence type="ECO:0000313" key="1">
    <source>
        <dbReference type="EMBL" id="OIJ09534.1"/>
    </source>
</evidence>
<reference evidence="2" key="4">
    <citation type="submission" date="2020-10" db="EMBL/GenBank/DDBJ databases">
        <authorList>
            <person name="Bassil N.M."/>
            <person name="Lloyd J.R."/>
        </authorList>
    </citation>
    <scope>NUCLEOTIDE SEQUENCE</scope>
    <source>
        <strain evidence="2">NB2006</strain>
    </source>
</reference>
<evidence type="ECO:0008006" key="4">
    <source>
        <dbReference type="Google" id="ProtNLM"/>
    </source>
</evidence>
<dbReference type="RefSeq" id="WP_071318274.1">
    <property type="nucleotide sequence ID" value="NZ_CP063356.2"/>
</dbReference>
<reference evidence="1 3" key="1">
    <citation type="submission" date="2016-10" db="EMBL/GenBank/DDBJ databases">
        <title>Draft genome sequences of four alkaliphilic bacteria belonging to the Anaerobacillus genus.</title>
        <authorList>
            <person name="Bassil N.M."/>
            <person name="Lloyd J.R."/>
        </authorList>
    </citation>
    <scope>NUCLEOTIDE SEQUENCE [LARGE SCALE GENOMIC DNA]</scope>
    <source>
        <strain evidence="1 3">NB2006</strain>
    </source>
</reference>
<dbReference type="EMBL" id="LQXD01000152">
    <property type="protein sequence ID" value="OIJ09534.1"/>
    <property type="molecule type" value="Genomic_DNA"/>
</dbReference>
<reference evidence="2 3" key="3">
    <citation type="journal article" date="2019" name="Int. J. Syst. Evol. Microbiol.">
        <title>Anaerobacillus isosaccharinicus sp. nov., an alkaliphilic bacterium which degrades isosaccharinic acid.</title>
        <authorList>
            <person name="Bassil N.M."/>
            <person name="Lloyd J.R."/>
        </authorList>
    </citation>
    <scope>NUCLEOTIDE SEQUENCE [LARGE SCALE GENOMIC DNA]</scope>
    <source>
        <strain evidence="2 3">NB2006</strain>
    </source>
</reference>
<accession>A0A1S2LB43</accession>
<sequence>MLNSNKKTVPTPILAIAIEGVDANRESILDETYPLTATLYAVMREDEPEDSAASELLRWMISEEVSKLLEKGGLISVN</sequence>